<proteinExistence type="predicted"/>
<dbReference type="InterPro" id="IPR026881">
    <property type="entry name" value="WYL_dom"/>
</dbReference>
<evidence type="ECO:0000313" key="5">
    <source>
        <dbReference type="Proteomes" id="UP000886597"/>
    </source>
</evidence>
<keyword evidence="6" id="KW-1185">Reference proteome</keyword>
<comment type="caution">
    <text evidence="4">The sequence shown here is derived from an EMBL/GenBank/DDBJ whole genome shotgun (WGS) entry which is preliminary data.</text>
</comment>
<dbReference type="SUPFAM" id="SSF46785">
    <property type="entry name" value="Winged helix' DNA-binding domain"/>
    <property type="match status" value="1"/>
</dbReference>
<accession>A0AAN4RJ48</accession>
<dbReference type="Proteomes" id="UP000886597">
    <property type="component" value="Unassembled WGS sequence"/>
</dbReference>
<feature type="domain" description="Helix-turn-helix type 11" evidence="1">
    <location>
        <begin position="6"/>
        <end position="61"/>
    </location>
</feature>
<evidence type="ECO:0000259" key="1">
    <source>
        <dbReference type="Pfam" id="PF08279"/>
    </source>
</evidence>
<reference evidence="4" key="1">
    <citation type="submission" date="2019-08" db="EMBL/GenBank/DDBJ databases">
        <authorList>
            <person name="Ishikawa M."/>
            <person name="Suzuki T."/>
            <person name="Matsutani M."/>
        </authorList>
    </citation>
    <scope>NUCLEOTIDE SEQUENCE</scope>
    <source>
        <strain evidence="4">7C1</strain>
        <strain evidence="3">8C4</strain>
    </source>
</reference>
<evidence type="ECO:0000313" key="3">
    <source>
        <dbReference type="EMBL" id="GEQ48687.1"/>
    </source>
</evidence>
<dbReference type="PROSITE" id="PS52050">
    <property type="entry name" value="WYL"/>
    <property type="match status" value="1"/>
</dbReference>
<dbReference type="Pfam" id="PF08279">
    <property type="entry name" value="HTH_11"/>
    <property type="match status" value="1"/>
</dbReference>
<organism evidence="4 5">
    <name type="scientific">Tetragenococcus koreensis</name>
    <dbReference type="NCBI Taxonomy" id="290335"/>
    <lineage>
        <taxon>Bacteria</taxon>
        <taxon>Bacillati</taxon>
        <taxon>Bacillota</taxon>
        <taxon>Bacilli</taxon>
        <taxon>Lactobacillales</taxon>
        <taxon>Enterococcaceae</taxon>
        <taxon>Tetragenococcus</taxon>
    </lineage>
</organism>
<reference evidence="4" key="2">
    <citation type="journal article" date="2020" name="Int. Dairy J.">
        <title>Lactic acid bacterial diversity in Brie cheese focusing on salt concentration and pH of isolation medium and characterisation of halophilic and alkaliphilic lactic acid bacterial isolates.</title>
        <authorList>
            <person name="Unno R."/>
            <person name="Matsutani M."/>
            <person name="Suzuki T."/>
            <person name="Kodama K."/>
            <person name="Matsushita H."/>
            <person name="Yamasato K."/>
            <person name="Koizumi Y."/>
            <person name="Ishikawa M."/>
        </authorList>
    </citation>
    <scope>NUCLEOTIDE SEQUENCE</scope>
    <source>
        <strain evidence="4">7C1</strain>
        <strain evidence="3">8C4</strain>
    </source>
</reference>
<dbReference type="InterPro" id="IPR013196">
    <property type="entry name" value="HTH_11"/>
</dbReference>
<dbReference type="EMBL" id="BKBO01000006">
    <property type="protein sequence ID" value="GEQ48687.1"/>
    <property type="molecule type" value="Genomic_DNA"/>
</dbReference>
<dbReference type="InterPro" id="IPR036390">
    <property type="entry name" value="WH_DNA-bd_sf"/>
</dbReference>
<evidence type="ECO:0000313" key="4">
    <source>
        <dbReference type="EMBL" id="GEQ53731.1"/>
    </source>
</evidence>
<dbReference type="Pfam" id="PF13280">
    <property type="entry name" value="WYL"/>
    <property type="match status" value="1"/>
</dbReference>
<dbReference type="PANTHER" id="PTHR34580">
    <property type="match status" value="1"/>
</dbReference>
<sequence length="313" mass="36887">MKKSERINQELFFFNEYKEFNLADLMNTFNISKSTALRDIEELERLGVPLYVDSGRYGGYKILNNSLLPPIYFNEKEIFAIFFSLQLLKSIIDSPFEHSYEQIREKLLQTFDDKKQQQITQAMESVRYEGITQIVAADNLETLFSSILKKQIVTFNYTRYENVKKKFLPIRLVIIDGFWYCSGLDLDKNAWRTYRCEFIEILEIAKNNTIKLTNEEIQTSLLAQQESYRDIDFKVKTTLLGKEYFLKHQFSNMQLIETASAIYIVGKINKSEINFLANYLLGFGEQIQILEPNRLKKEYLSLLERMFTKNNGN</sequence>
<name>A0AAN4RJ48_9ENTE</name>
<dbReference type="InterPro" id="IPR051534">
    <property type="entry name" value="CBASS_pafABC_assoc_protein"/>
</dbReference>
<dbReference type="GeneID" id="69985935"/>
<dbReference type="RefSeq" id="WP_124006430.1">
    <property type="nucleotide sequence ID" value="NZ_BJYN01000078.1"/>
</dbReference>
<gene>
    <name evidence="3" type="ORF">TK11N_05390</name>
    <name evidence="4" type="ORF">TK2N_05750</name>
</gene>
<dbReference type="EMBL" id="BKBQ01000006">
    <property type="protein sequence ID" value="GEQ53731.1"/>
    <property type="molecule type" value="Genomic_DNA"/>
</dbReference>
<dbReference type="AlphaFoldDB" id="A0AAN4RJ48"/>
<evidence type="ECO:0000259" key="2">
    <source>
        <dbReference type="Pfam" id="PF13280"/>
    </source>
</evidence>
<protein>
    <submittedName>
        <fullName evidence="4">Transcriptional regulator</fullName>
    </submittedName>
</protein>
<dbReference type="PANTHER" id="PTHR34580:SF9">
    <property type="entry name" value="SLL5097 PROTEIN"/>
    <property type="match status" value="1"/>
</dbReference>
<dbReference type="KEGG" id="tkr:C7K43_08245"/>
<evidence type="ECO:0000313" key="6">
    <source>
        <dbReference type="Proteomes" id="UP000886607"/>
    </source>
</evidence>
<feature type="domain" description="WYL" evidence="2">
    <location>
        <begin position="139"/>
        <end position="202"/>
    </location>
</feature>
<dbReference type="Proteomes" id="UP000886607">
    <property type="component" value="Unassembled WGS sequence"/>
</dbReference>